<feature type="transmembrane region" description="Helical" evidence="7">
    <location>
        <begin position="212"/>
        <end position="234"/>
    </location>
</feature>
<feature type="domain" description="ABC transmembrane type-1" evidence="8">
    <location>
        <begin position="63"/>
        <end position="264"/>
    </location>
</feature>
<evidence type="ECO:0000256" key="3">
    <source>
        <dbReference type="ARBA" id="ARBA00022475"/>
    </source>
</evidence>
<evidence type="ECO:0000256" key="4">
    <source>
        <dbReference type="ARBA" id="ARBA00022692"/>
    </source>
</evidence>
<organism evidence="9 10">
    <name type="scientific">Clostridium formicaceticum</name>
    <dbReference type="NCBI Taxonomy" id="1497"/>
    <lineage>
        <taxon>Bacteria</taxon>
        <taxon>Bacillati</taxon>
        <taxon>Bacillota</taxon>
        <taxon>Clostridia</taxon>
        <taxon>Eubacteriales</taxon>
        <taxon>Clostridiaceae</taxon>
        <taxon>Clostridium</taxon>
    </lineage>
</organism>
<evidence type="ECO:0000256" key="7">
    <source>
        <dbReference type="RuleBase" id="RU363032"/>
    </source>
</evidence>
<feature type="transmembrane region" description="Helical" evidence="7">
    <location>
        <begin position="189"/>
        <end position="206"/>
    </location>
</feature>
<protein>
    <submittedName>
        <fullName evidence="9">ABC transporter permease</fullName>
    </submittedName>
</protein>
<keyword evidence="4 7" id="KW-0812">Transmembrane</keyword>
<evidence type="ECO:0000256" key="1">
    <source>
        <dbReference type="ARBA" id="ARBA00004651"/>
    </source>
</evidence>
<name>A0ABN4TA59_9CLOT</name>
<proteinExistence type="inferred from homology"/>
<keyword evidence="2 7" id="KW-0813">Transport</keyword>
<evidence type="ECO:0000256" key="6">
    <source>
        <dbReference type="ARBA" id="ARBA00023136"/>
    </source>
</evidence>
<dbReference type="PANTHER" id="PTHR30151:SF0">
    <property type="entry name" value="ABC TRANSPORTER PERMEASE PROTEIN MJ0413-RELATED"/>
    <property type="match status" value="1"/>
</dbReference>
<dbReference type="InterPro" id="IPR000515">
    <property type="entry name" value="MetI-like"/>
</dbReference>
<dbReference type="Gene3D" id="1.10.3720.10">
    <property type="entry name" value="MetI-like"/>
    <property type="match status" value="1"/>
</dbReference>
<reference evidence="9 10" key="1">
    <citation type="submission" date="2016-10" db="EMBL/GenBank/DDBJ databases">
        <title>Complete Genome Sequence of Acetogen Clostridium formicoaceticum ATCC 27076.</title>
        <authorList>
            <person name="Bao T."/>
            <person name="Cheng C."/>
            <person name="Zhao J."/>
            <person name="Yang S.-T."/>
            <person name="Wang J."/>
            <person name="Wang M."/>
        </authorList>
    </citation>
    <scope>NUCLEOTIDE SEQUENCE [LARGE SCALE GENOMIC DNA]</scope>
    <source>
        <strain evidence="9 10">ATCC 27076</strain>
    </source>
</reference>
<evidence type="ECO:0000256" key="5">
    <source>
        <dbReference type="ARBA" id="ARBA00022989"/>
    </source>
</evidence>
<keyword evidence="5 7" id="KW-1133">Transmembrane helix</keyword>
<dbReference type="PROSITE" id="PS50928">
    <property type="entry name" value="ABC_TM1"/>
    <property type="match status" value="1"/>
</dbReference>
<dbReference type="EMBL" id="CP017603">
    <property type="protein sequence ID" value="AOY78013.1"/>
    <property type="molecule type" value="Genomic_DNA"/>
</dbReference>
<accession>A0ABN4TA59</accession>
<comment type="subcellular location">
    <subcellularLocation>
        <location evidence="1 7">Cell membrane</location>
        <topology evidence="1 7">Multi-pass membrane protein</topology>
    </subcellularLocation>
</comment>
<dbReference type="PANTHER" id="PTHR30151">
    <property type="entry name" value="ALKANE SULFONATE ABC TRANSPORTER-RELATED, MEMBRANE SUBUNIT"/>
    <property type="match status" value="1"/>
</dbReference>
<comment type="similarity">
    <text evidence="7">Belongs to the binding-protein-dependent transport system permease family.</text>
</comment>
<feature type="transmembrane region" description="Helical" evidence="7">
    <location>
        <begin position="246"/>
        <end position="267"/>
    </location>
</feature>
<evidence type="ECO:0000256" key="2">
    <source>
        <dbReference type="ARBA" id="ARBA00022448"/>
    </source>
</evidence>
<keyword evidence="3" id="KW-1003">Cell membrane</keyword>
<feature type="transmembrane region" description="Helical" evidence="7">
    <location>
        <begin position="111"/>
        <end position="132"/>
    </location>
</feature>
<dbReference type="Pfam" id="PF00528">
    <property type="entry name" value="BPD_transp_1"/>
    <property type="match status" value="1"/>
</dbReference>
<evidence type="ECO:0000313" key="9">
    <source>
        <dbReference type="EMBL" id="AOY78013.1"/>
    </source>
</evidence>
<feature type="transmembrane region" description="Helical" evidence="7">
    <location>
        <begin position="67"/>
        <end position="91"/>
    </location>
</feature>
<feature type="transmembrane region" description="Helical" evidence="7">
    <location>
        <begin position="144"/>
        <end position="168"/>
    </location>
</feature>
<dbReference type="Proteomes" id="UP000177894">
    <property type="component" value="Chromosome"/>
</dbReference>
<sequence>MLLNKGLKFVSPIILPLLFIFSWQLFSIRIENPIVIPSVDNVVKILMQPNESLLSIGSLVRNTWISILRVGIGYTVAAIVAIPLGMFIGYFKKVEKFLMPFLSLFRPIAPLAWVPLVLAWFGVASLATLFNIQGGELYILFNNIKLSMIFIIFIGAFFPILTNSIYGVKSVRNTLIDSALTLGAKKIDILIKVLLPASLPSIVTGLRVGLGVAWMCLVSAEMLPGSLAGIGYLITHAYTLARTDIVIAGMISISLVGGIFDNLFHIIEVKFFSWQRLEK</sequence>
<evidence type="ECO:0000259" key="8">
    <source>
        <dbReference type="PROSITE" id="PS50928"/>
    </source>
</evidence>
<evidence type="ECO:0000313" key="10">
    <source>
        <dbReference type="Proteomes" id="UP000177894"/>
    </source>
</evidence>
<keyword evidence="10" id="KW-1185">Reference proteome</keyword>
<keyword evidence="6 7" id="KW-0472">Membrane</keyword>
<dbReference type="InterPro" id="IPR035906">
    <property type="entry name" value="MetI-like_sf"/>
</dbReference>
<gene>
    <name evidence="9" type="ORF">BJL90_20390</name>
</gene>
<feature type="transmembrane region" description="Helical" evidence="7">
    <location>
        <begin position="7"/>
        <end position="26"/>
    </location>
</feature>
<dbReference type="CDD" id="cd06261">
    <property type="entry name" value="TM_PBP2"/>
    <property type="match status" value="1"/>
</dbReference>
<dbReference type="SUPFAM" id="SSF161098">
    <property type="entry name" value="MetI-like"/>
    <property type="match status" value="1"/>
</dbReference>